<name>A0A402BAM8_9CHLR</name>
<sequence>MHKDTIFQVPDLGLDERIHVFRRLFSAPDEFGQLQVDAYVIVTDIFLIVCDTLLCPEDAQWMLNQVQDRLAGRELVVINSHADWDHVWGNSYFADSPHKLLLIGQALCAARMQATENQTLLKNYQAHFPLFKQVRIVPPLLTFEQSLPIDGGNLKLELLATPGHSADHCSLWLPELKLLLAFDAAEWPLPTIEGQHSVDAMRNSLEQLRALQPLQVLCSHGQTSHPDILDENLAYLHTIEERCRNLLATRQPEESELAHPSQLIAYPYEEIIGQTKQEIDHEFYRQTHEQNILRILEKLASEKPA</sequence>
<accession>A0A402BAM8</accession>
<dbReference type="PANTHER" id="PTHR42951">
    <property type="entry name" value="METALLO-BETA-LACTAMASE DOMAIN-CONTAINING"/>
    <property type="match status" value="1"/>
</dbReference>
<dbReference type="OrthoDB" id="420651at2"/>
<dbReference type="SUPFAM" id="SSF56281">
    <property type="entry name" value="Metallo-hydrolase/oxidoreductase"/>
    <property type="match status" value="1"/>
</dbReference>
<dbReference type="RefSeq" id="WP_126628633.1">
    <property type="nucleotide sequence ID" value="NZ_BIFT01000001.1"/>
</dbReference>
<dbReference type="EMBL" id="BIFT01000001">
    <property type="protein sequence ID" value="GCE28415.1"/>
    <property type="molecule type" value="Genomic_DNA"/>
</dbReference>
<comment type="caution">
    <text evidence="2">The sequence shown here is derived from an EMBL/GenBank/DDBJ whole genome shotgun (WGS) entry which is preliminary data.</text>
</comment>
<dbReference type="InterPro" id="IPR001279">
    <property type="entry name" value="Metallo-B-lactamas"/>
</dbReference>
<protein>
    <recommendedName>
        <fullName evidence="1">Metallo-beta-lactamase domain-containing protein</fullName>
    </recommendedName>
</protein>
<evidence type="ECO:0000313" key="3">
    <source>
        <dbReference type="Proteomes" id="UP000287171"/>
    </source>
</evidence>
<evidence type="ECO:0000259" key="1">
    <source>
        <dbReference type="SMART" id="SM00849"/>
    </source>
</evidence>
<dbReference type="Proteomes" id="UP000287171">
    <property type="component" value="Unassembled WGS sequence"/>
</dbReference>
<dbReference type="Pfam" id="PF00753">
    <property type="entry name" value="Lactamase_B"/>
    <property type="match status" value="1"/>
</dbReference>
<evidence type="ECO:0000313" key="2">
    <source>
        <dbReference type="EMBL" id="GCE28415.1"/>
    </source>
</evidence>
<proteinExistence type="predicted"/>
<dbReference type="SMART" id="SM00849">
    <property type="entry name" value="Lactamase_B"/>
    <property type="match status" value="1"/>
</dbReference>
<gene>
    <name evidence="2" type="ORF">KDA_38990</name>
</gene>
<dbReference type="InterPro" id="IPR036866">
    <property type="entry name" value="RibonucZ/Hydroxyglut_hydro"/>
</dbReference>
<reference evidence="3" key="1">
    <citation type="submission" date="2018-12" db="EMBL/GenBank/DDBJ databases">
        <title>Tengunoibacter tsumagoiensis gen. nov., sp. nov., Dictyobacter kobayashii sp. nov., D. alpinus sp. nov., and D. joshuensis sp. nov. and description of Dictyobacteraceae fam. nov. within the order Ktedonobacterales isolated from Tengu-no-mugimeshi.</title>
        <authorList>
            <person name="Wang C.M."/>
            <person name="Zheng Y."/>
            <person name="Sakai Y."/>
            <person name="Toyoda A."/>
            <person name="Minakuchi Y."/>
            <person name="Abe K."/>
            <person name="Yokota A."/>
            <person name="Yabe S."/>
        </authorList>
    </citation>
    <scope>NUCLEOTIDE SEQUENCE [LARGE SCALE GENOMIC DNA]</scope>
    <source>
        <strain evidence="3">Uno16</strain>
    </source>
</reference>
<dbReference type="AlphaFoldDB" id="A0A402BAM8"/>
<dbReference type="InterPro" id="IPR050855">
    <property type="entry name" value="NDM-1-like"/>
</dbReference>
<dbReference type="Gene3D" id="3.60.15.10">
    <property type="entry name" value="Ribonuclease Z/Hydroxyacylglutathione hydrolase-like"/>
    <property type="match status" value="1"/>
</dbReference>
<organism evidence="2 3">
    <name type="scientific">Dictyobacter alpinus</name>
    <dbReference type="NCBI Taxonomy" id="2014873"/>
    <lineage>
        <taxon>Bacteria</taxon>
        <taxon>Bacillati</taxon>
        <taxon>Chloroflexota</taxon>
        <taxon>Ktedonobacteria</taxon>
        <taxon>Ktedonobacterales</taxon>
        <taxon>Dictyobacteraceae</taxon>
        <taxon>Dictyobacter</taxon>
    </lineage>
</organism>
<feature type="domain" description="Metallo-beta-lactamase" evidence="1">
    <location>
        <begin position="35"/>
        <end position="220"/>
    </location>
</feature>
<keyword evidence="3" id="KW-1185">Reference proteome</keyword>